<keyword evidence="2" id="KW-1185">Reference proteome</keyword>
<protein>
    <submittedName>
        <fullName evidence="1">5198_t:CDS:1</fullName>
    </submittedName>
</protein>
<reference evidence="1" key="1">
    <citation type="submission" date="2021-06" db="EMBL/GenBank/DDBJ databases">
        <authorList>
            <person name="Kallberg Y."/>
            <person name="Tangrot J."/>
            <person name="Rosling A."/>
        </authorList>
    </citation>
    <scope>NUCLEOTIDE SEQUENCE</scope>
    <source>
        <strain evidence="1">IN212</strain>
    </source>
</reference>
<dbReference type="EMBL" id="CAJVPZ010008470">
    <property type="protein sequence ID" value="CAG8598330.1"/>
    <property type="molecule type" value="Genomic_DNA"/>
</dbReference>
<dbReference type="OrthoDB" id="10516617at2759"/>
<evidence type="ECO:0000313" key="1">
    <source>
        <dbReference type="EMBL" id="CAG8598330.1"/>
    </source>
</evidence>
<proteinExistence type="predicted"/>
<dbReference type="Proteomes" id="UP000789396">
    <property type="component" value="Unassembled WGS sequence"/>
</dbReference>
<feature type="non-terminal residue" evidence="1">
    <location>
        <position position="56"/>
    </location>
</feature>
<name>A0A9N9GFH2_9GLOM</name>
<comment type="caution">
    <text evidence="1">The sequence shown here is derived from an EMBL/GenBank/DDBJ whole genome shotgun (WGS) entry which is preliminary data.</text>
</comment>
<organism evidence="1 2">
    <name type="scientific">Racocetra fulgida</name>
    <dbReference type="NCBI Taxonomy" id="60492"/>
    <lineage>
        <taxon>Eukaryota</taxon>
        <taxon>Fungi</taxon>
        <taxon>Fungi incertae sedis</taxon>
        <taxon>Mucoromycota</taxon>
        <taxon>Glomeromycotina</taxon>
        <taxon>Glomeromycetes</taxon>
        <taxon>Diversisporales</taxon>
        <taxon>Gigasporaceae</taxon>
        <taxon>Racocetra</taxon>
    </lineage>
</organism>
<sequence length="56" mass="6589">MAYQQRKKEEEEFERKLKSAKDILINKFTGPTIEKMHSNNTALKSINDGNYNEQDN</sequence>
<dbReference type="AlphaFoldDB" id="A0A9N9GFH2"/>
<gene>
    <name evidence="1" type="ORF">RFULGI_LOCUS6502</name>
</gene>
<accession>A0A9N9GFH2</accession>
<evidence type="ECO:0000313" key="2">
    <source>
        <dbReference type="Proteomes" id="UP000789396"/>
    </source>
</evidence>